<dbReference type="HOGENOM" id="CLU_000445_44_8_1"/>
<name>H0EWJ3_GLAL7</name>
<dbReference type="PANTHER" id="PTHR43130">
    <property type="entry name" value="ARAC-FAMILY TRANSCRIPTIONAL REGULATOR"/>
    <property type="match status" value="1"/>
</dbReference>
<proteinExistence type="predicted"/>
<keyword evidence="3" id="KW-1185">Reference proteome</keyword>
<keyword evidence="2" id="KW-0378">Hydrolase</keyword>
<sequence length="234" mass="25581">MPPIQFGILLIPFQTLDVAGPTDILSSTSKPYLEAFTKAGLFTQYYTSPTSPAYLSIPARAIDIEFHHIAETLSPVPLTSGFRVLPTTTCDDAPDLDYLLIGGPDPATYTLSERFAEYVKEHVKKGKGVFTTCTGGLIIAPTGVLDGVKATTNHVCLEMARALRPQVEWVGEQWVVDGRGGQFWTAGGACAGMDMFAQWVKERYDADIVRLGLESLDFRPRGLDGKAVVHEWEV</sequence>
<gene>
    <name evidence="2" type="ORF">M7I_7160</name>
</gene>
<dbReference type="Proteomes" id="UP000005446">
    <property type="component" value="Unassembled WGS sequence"/>
</dbReference>
<dbReference type="EMBL" id="AGUE01000211">
    <property type="protein sequence ID" value="EHK97023.1"/>
    <property type="molecule type" value="Genomic_DNA"/>
</dbReference>
<feature type="domain" description="DJ-1/PfpI" evidence="1">
    <location>
        <begin position="63"/>
        <end position="201"/>
    </location>
</feature>
<dbReference type="InterPro" id="IPR052158">
    <property type="entry name" value="INH-QAR"/>
</dbReference>
<dbReference type="OrthoDB" id="543156at2759"/>
<dbReference type="AlphaFoldDB" id="H0EWJ3"/>
<dbReference type="Pfam" id="PF01965">
    <property type="entry name" value="DJ-1_PfpI"/>
    <property type="match status" value="1"/>
</dbReference>
<evidence type="ECO:0000313" key="3">
    <source>
        <dbReference type="Proteomes" id="UP000005446"/>
    </source>
</evidence>
<organism evidence="2 3">
    <name type="scientific">Glarea lozoyensis (strain ATCC 74030 / MF5533)</name>
    <dbReference type="NCBI Taxonomy" id="1104152"/>
    <lineage>
        <taxon>Eukaryota</taxon>
        <taxon>Fungi</taxon>
        <taxon>Dikarya</taxon>
        <taxon>Ascomycota</taxon>
        <taxon>Pezizomycotina</taxon>
        <taxon>Leotiomycetes</taxon>
        <taxon>Helotiales</taxon>
        <taxon>Helotiaceae</taxon>
        <taxon>Glarea</taxon>
    </lineage>
</organism>
<dbReference type="Gene3D" id="3.40.50.880">
    <property type="match status" value="1"/>
</dbReference>
<dbReference type="GO" id="GO:0006508">
    <property type="term" value="P:proteolysis"/>
    <property type="evidence" value="ECO:0007669"/>
    <property type="project" value="UniProtKB-KW"/>
</dbReference>
<evidence type="ECO:0000313" key="2">
    <source>
        <dbReference type="EMBL" id="EHK97023.1"/>
    </source>
</evidence>
<dbReference type="InterPro" id="IPR029062">
    <property type="entry name" value="Class_I_gatase-like"/>
</dbReference>
<reference evidence="2 3" key="1">
    <citation type="journal article" date="2012" name="Eukaryot. Cell">
        <title>Genome sequence of the fungus Glarea lozoyensis: the first genome sequence of a species from the Helotiaceae family.</title>
        <authorList>
            <person name="Youssar L."/>
            <person name="Gruening B.A."/>
            <person name="Erxleben A."/>
            <person name="Guenther S."/>
            <person name="Huettel W."/>
        </authorList>
    </citation>
    <scope>NUCLEOTIDE SEQUENCE [LARGE SCALE GENOMIC DNA]</scope>
    <source>
        <strain evidence="3">ATCC 74030 / MF5533</strain>
    </source>
</reference>
<dbReference type="PANTHER" id="PTHR43130:SF7">
    <property type="entry name" value="DJ-1_PFPI DOMAIN-CONTAINING PROTEIN"/>
    <property type="match status" value="1"/>
</dbReference>
<keyword evidence="2" id="KW-0645">Protease</keyword>
<dbReference type="InParanoid" id="H0EWJ3"/>
<accession>H0EWJ3</accession>
<dbReference type="SUPFAM" id="SSF52317">
    <property type="entry name" value="Class I glutamine amidotransferase-like"/>
    <property type="match status" value="1"/>
</dbReference>
<dbReference type="GO" id="GO:0008233">
    <property type="term" value="F:peptidase activity"/>
    <property type="evidence" value="ECO:0007669"/>
    <property type="project" value="UniProtKB-KW"/>
</dbReference>
<dbReference type="InterPro" id="IPR002818">
    <property type="entry name" value="DJ-1/PfpI"/>
</dbReference>
<protein>
    <submittedName>
        <fullName evidence="2">Putative Intracellular protease 1</fullName>
    </submittedName>
</protein>
<evidence type="ECO:0000259" key="1">
    <source>
        <dbReference type="Pfam" id="PF01965"/>
    </source>
</evidence>
<comment type="caution">
    <text evidence="2">The sequence shown here is derived from an EMBL/GenBank/DDBJ whole genome shotgun (WGS) entry which is preliminary data.</text>
</comment>